<protein>
    <recommendedName>
        <fullName evidence="4">PepSY domain-containing protein</fullName>
    </recommendedName>
</protein>
<dbReference type="RefSeq" id="WP_051760187.1">
    <property type="nucleotide sequence ID" value="NZ_JNFF01000110.1"/>
</dbReference>
<dbReference type="EMBL" id="JNFF01000110">
    <property type="protein sequence ID" value="KEQ28719.1"/>
    <property type="molecule type" value="Genomic_DNA"/>
</dbReference>
<evidence type="ECO:0000256" key="1">
    <source>
        <dbReference type="SAM" id="Phobius"/>
    </source>
</evidence>
<feature type="transmembrane region" description="Helical" evidence="1">
    <location>
        <begin position="156"/>
        <end position="178"/>
    </location>
</feature>
<dbReference type="Pfam" id="PF03929">
    <property type="entry name" value="PepSY_TM"/>
    <property type="match status" value="1"/>
</dbReference>
<comment type="caution">
    <text evidence="2">The sequence shown here is derived from an EMBL/GenBank/DDBJ whole genome shotgun (WGS) entry which is preliminary data.</text>
</comment>
<dbReference type="Proteomes" id="UP000028007">
    <property type="component" value="Unassembled WGS sequence"/>
</dbReference>
<feature type="transmembrane region" description="Helical" evidence="1">
    <location>
        <begin position="21"/>
        <end position="42"/>
    </location>
</feature>
<gene>
    <name evidence="2" type="ORF">N180_04825</name>
</gene>
<keyword evidence="3" id="KW-1185">Reference proteome</keyword>
<accession>A0A081PDE6</accession>
<name>A0A081PDE6_9SPHI</name>
<dbReference type="OrthoDB" id="6307929at2"/>
<reference evidence="2 3" key="1">
    <citation type="journal article" date="1992" name="Int. J. Syst. Bacteriol.">
        <title>Sphingobacterium antarcticus sp. nov. a Psychrotrophic Bacterium from the Soils of Schirmacher Oasis, Antarctica.</title>
        <authorList>
            <person name="Shivaji S."/>
            <person name="Ray M.K."/>
            <person name="Rao N.S."/>
            <person name="Saiserr L."/>
            <person name="Jagannadham M.V."/>
            <person name="Kumar G.S."/>
            <person name="Reddy G."/>
            <person name="Bhargava P.M."/>
        </authorList>
    </citation>
    <scope>NUCLEOTIDE SEQUENCE [LARGE SCALE GENOMIC DNA]</scope>
    <source>
        <strain evidence="2 3">4BY</strain>
    </source>
</reference>
<evidence type="ECO:0000313" key="2">
    <source>
        <dbReference type="EMBL" id="KEQ28719.1"/>
    </source>
</evidence>
<dbReference type="InterPro" id="IPR005625">
    <property type="entry name" value="PepSY-ass_TM"/>
</dbReference>
<feature type="transmembrane region" description="Helical" evidence="1">
    <location>
        <begin position="414"/>
        <end position="436"/>
    </location>
</feature>
<keyword evidence="1" id="KW-0812">Transmembrane</keyword>
<feature type="transmembrane region" description="Helical" evidence="1">
    <location>
        <begin position="385"/>
        <end position="408"/>
    </location>
</feature>
<proteinExistence type="predicted"/>
<sequence length="448" mass="50548">MKPINKHKKDHKLLWKIHHWSGLYAGIVIGILCFTGAVAVFIPEIDGLIQSRYYSVHAATPAPGQLFKIDQALAEAKKQYPKMSGLLIDMPDKPGRVATFSFAVKGKDKASSKSYFLFVDPVKDQILGSWDRQNSLANYLRQMHVRLYEGFWGRQLVGLAGVAFIVVTVTGFLIYGQFMKKQTYPKVRRKGMRILMGDWHKILGISALAFNFVIACTGAWLGLQPKLMQWFDIKAPNDHDFPKLMKPKADAATLVHWDQVFLVLRKEFPDLKPGYLRASEDGTSTIEVHGSIDGQIYEKNINALVLAKTSYKPLFKCDVRTMSFSQRFYSVQEALHFGDYGGLGLKIVYTVLGLTSAFLSISGFVVYLYRTDKKQQRRMSPWKTTFVYCLLILIVLVVIALISMFIGYRQASAVAAWLVNGSLFGYIIYVIVVAILKKRNSNTKSIGI</sequence>
<feature type="transmembrane region" description="Helical" evidence="1">
    <location>
        <begin position="347"/>
        <end position="369"/>
    </location>
</feature>
<evidence type="ECO:0008006" key="4">
    <source>
        <dbReference type="Google" id="ProtNLM"/>
    </source>
</evidence>
<dbReference type="eggNOG" id="COG3182">
    <property type="taxonomic scope" value="Bacteria"/>
</dbReference>
<dbReference type="PANTHER" id="PTHR34219">
    <property type="entry name" value="IRON-REGULATED INNER MEMBRANE PROTEIN-RELATED"/>
    <property type="match status" value="1"/>
</dbReference>
<keyword evidence="1" id="KW-1133">Transmembrane helix</keyword>
<feature type="transmembrane region" description="Helical" evidence="1">
    <location>
        <begin position="199"/>
        <end position="221"/>
    </location>
</feature>
<organism evidence="2 3">
    <name type="scientific">Pedobacter antarcticus 4BY</name>
    <dbReference type="NCBI Taxonomy" id="1358423"/>
    <lineage>
        <taxon>Bacteria</taxon>
        <taxon>Pseudomonadati</taxon>
        <taxon>Bacteroidota</taxon>
        <taxon>Sphingobacteriia</taxon>
        <taxon>Sphingobacteriales</taxon>
        <taxon>Sphingobacteriaceae</taxon>
        <taxon>Pedobacter</taxon>
    </lineage>
</organism>
<evidence type="ECO:0000313" key="3">
    <source>
        <dbReference type="Proteomes" id="UP000028007"/>
    </source>
</evidence>
<keyword evidence="1" id="KW-0472">Membrane</keyword>
<dbReference type="AlphaFoldDB" id="A0A081PDE6"/>